<dbReference type="EMBL" id="CAJNOT010005687">
    <property type="protein sequence ID" value="CAF1472323.1"/>
    <property type="molecule type" value="Genomic_DNA"/>
</dbReference>
<dbReference type="PROSITE" id="PS50181">
    <property type="entry name" value="FBOX"/>
    <property type="match status" value="1"/>
</dbReference>
<sequence>MENLPNEIFYEIFDYLDGYDIYQAFSNLINRFENLINSSLLMKIQISSSTTLDSRYKHFLDSNKHHIISLRFPTEPIFDDFIKFYTIDSSFLRLQSLVFKPISIYTLFKVLVNLKYLPHLLALTMYFVYCFCNLGDIYQMILHLPVLEYFKLKISEAEQFEINIPIAANNHFSSIKYLVIDHCCTINQLMNLLLYIPQPSHLSCGCLIKSNNNIKSEMVIKLNDLIHLTVVINDIDFNEFEEFLLKLCSQLQILNVKIHSSNKSYLNANRWEQLISQKMTSLNKFFFSYTDIIHRNFNVTSHPLLNDFTSSFWINRKWIFKVLAHDDELTYSIRPYS</sequence>
<protein>
    <recommendedName>
        <fullName evidence="1">F-box domain-containing protein</fullName>
    </recommendedName>
</protein>
<evidence type="ECO:0000313" key="4">
    <source>
        <dbReference type="Proteomes" id="UP000663864"/>
    </source>
</evidence>
<accession>A0A815R669</accession>
<dbReference type="Proteomes" id="UP000663864">
    <property type="component" value="Unassembled WGS sequence"/>
</dbReference>
<feature type="domain" description="F-box" evidence="1">
    <location>
        <begin position="1"/>
        <end position="44"/>
    </location>
</feature>
<evidence type="ECO:0000313" key="3">
    <source>
        <dbReference type="EMBL" id="CAF3976801.1"/>
    </source>
</evidence>
<evidence type="ECO:0000313" key="2">
    <source>
        <dbReference type="EMBL" id="CAF1472323.1"/>
    </source>
</evidence>
<gene>
    <name evidence="3" type="ORF">JBS370_LOCUS24951</name>
    <name evidence="2" type="ORF">ZHD862_LOCUS36187</name>
</gene>
<dbReference type="AlphaFoldDB" id="A0A815R669"/>
<evidence type="ECO:0000259" key="1">
    <source>
        <dbReference type="PROSITE" id="PS50181"/>
    </source>
</evidence>
<organism evidence="2 4">
    <name type="scientific">Rotaria sordida</name>
    <dbReference type="NCBI Taxonomy" id="392033"/>
    <lineage>
        <taxon>Eukaryota</taxon>
        <taxon>Metazoa</taxon>
        <taxon>Spiralia</taxon>
        <taxon>Gnathifera</taxon>
        <taxon>Rotifera</taxon>
        <taxon>Eurotatoria</taxon>
        <taxon>Bdelloidea</taxon>
        <taxon>Philodinida</taxon>
        <taxon>Philodinidae</taxon>
        <taxon>Rotaria</taxon>
    </lineage>
</organism>
<proteinExistence type="predicted"/>
<name>A0A815R669_9BILA</name>
<reference evidence="2" key="1">
    <citation type="submission" date="2021-02" db="EMBL/GenBank/DDBJ databases">
        <authorList>
            <person name="Nowell W R."/>
        </authorList>
    </citation>
    <scope>NUCLEOTIDE SEQUENCE</scope>
</reference>
<comment type="caution">
    <text evidence="2">The sequence shown here is derived from an EMBL/GenBank/DDBJ whole genome shotgun (WGS) entry which is preliminary data.</text>
</comment>
<dbReference type="EMBL" id="CAJOBD010004019">
    <property type="protein sequence ID" value="CAF3976801.1"/>
    <property type="molecule type" value="Genomic_DNA"/>
</dbReference>
<dbReference type="Proteomes" id="UP000663836">
    <property type="component" value="Unassembled WGS sequence"/>
</dbReference>
<dbReference type="InterPro" id="IPR001810">
    <property type="entry name" value="F-box_dom"/>
</dbReference>